<dbReference type="Pfam" id="PF13855">
    <property type="entry name" value="LRR_8"/>
    <property type="match status" value="1"/>
</dbReference>
<organism evidence="6 7">
    <name type="scientific">Dovyalis caffra</name>
    <dbReference type="NCBI Taxonomy" id="77055"/>
    <lineage>
        <taxon>Eukaryota</taxon>
        <taxon>Viridiplantae</taxon>
        <taxon>Streptophyta</taxon>
        <taxon>Embryophyta</taxon>
        <taxon>Tracheophyta</taxon>
        <taxon>Spermatophyta</taxon>
        <taxon>Magnoliopsida</taxon>
        <taxon>eudicotyledons</taxon>
        <taxon>Gunneridae</taxon>
        <taxon>Pentapetalae</taxon>
        <taxon>rosids</taxon>
        <taxon>fabids</taxon>
        <taxon>Malpighiales</taxon>
        <taxon>Salicaceae</taxon>
        <taxon>Flacourtieae</taxon>
        <taxon>Dovyalis</taxon>
    </lineage>
</organism>
<dbReference type="InterPro" id="IPR013210">
    <property type="entry name" value="LRR_N_plant-typ"/>
</dbReference>
<feature type="signal peptide" evidence="4">
    <location>
        <begin position="1"/>
        <end position="16"/>
    </location>
</feature>
<dbReference type="EMBL" id="CAWUPB010001160">
    <property type="protein sequence ID" value="CAK7340534.1"/>
    <property type="molecule type" value="Genomic_DNA"/>
</dbReference>
<dbReference type="InterPro" id="IPR053211">
    <property type="entry name" value="DNA_repair-toleration"/>
</dbReference>
<keyword evidence="7" id="KW-1185">Reference proteome</keyword>
<dbReference type="AlphaFoldDB" id="A0AAV1RV04"/>
<accession>A0AAV1RV04</accession>
<keyword evidence="3" id="KW-0677">Repeat</keyword>
<dbReference type="Gene3D" id="3.80.10.10">
    <property type="entry name" value="Ribonuclease Inhibitor"/>
    <property type="match status" value="1"/>
</dbReference>
<evidence type="ECO:0000256" key="2">
    <source>
        <dbReference type="ARBA" id="ARBA00022729"/>
    </source>
</evidence>
<feature type="chain" id="PRO_5043449471" description="Leucine-rich repeat-containing N-terminal plant-type domain-containing protein" evidence="4">
    <location>
        <begin position="17"/>
        <end position="269"/>
    </location>
</feature>
<evidence type="ECO:0000259" key="5">
    <source>
        <dbReference type="Pfam" id="PF08263"/>
    </source>
</evidence>
<evidence type="ECO:0000256" key="3">
    <source>
        <dbReference type="ARBA" id="ARBA00022737"/>
    </source>
</evidence>
<dbReference type="PRINTS" id="PR00019">
    <property type="entry name" value="LEURICHRPT"/>
</dbReference>
<name>A0AAV1RV04_9ROSI</name>
<evidence type="ECO:0000256" key="1">
    <source>
        <dbReference type="ARBA" id="ARBA00022614"/>
    </source>
</evidence>
<dbReference type="SUPFAM" id="SSF52058">
    <property type="entry name" value="L domain-like"/>
    <property type="match status" value="1"/>
</dbReference>
<evidence type="ECO:0000256" key="4">
    <source>
        <dbReference type="SAM" id="SignalP"/>
    </source>
</evidence>
<reference evidence="6 7" key="1">
    <citation type="submission" date="2024-01" db="EMBL/GenBank/DDBJ databases">
        <authorList>
            <person name="Waweru B."/>
        </authorList>
    </citation>
    <scope>NUCLEOTIDE SEQUENCE [LARGE SCALE GENOMIC DNA]</scope>
</reference>
<dbReference type="InterPro" id="IPR001611">
    <property type="entry name" value="Leu-rich_rpt"/>
</dbReference>
<proteinExistence type="predicted"/>
<sequence length="269" mass="30011">MRQILWVWMLVILTLALLNIERYHCCSEEERSGLLEIKAWINHPNGTSMPDWMENTDCCKWSGVECDNTTNQVTKLNLSFEREFWRLGDLYLNASLFLPFKELKSLGLVWNGLVGFLENQGFEVLASGLRKLKELDLSGNSFDDSILSSLPAVSSLQNLDLSFNMLTTISNSINGLEKLEILDLSGNQFNDSSLSPLSGLSSLQTLHLSHNRNLTGSTSIAGLKNLDTLYLDGIDFKGSILIESLAELPSLKTFYARRSNLSRALVGKG</sequence>
<evidence type="ECO:0000313" key="7">
    <source>
        <dbReference type="Proteomes" id="UP001314170"/>
    </source>
</evidence>
<dbReference type="Pfam" id="PF08263">
    <property type="entry name" value="LRRNT_2"/>
    <property type="match status" value="1"/>
</dbReference>
<gene>
    <name evidence="6" type="ORF">DCAF_LOCUS15617</name>
</gene>
<protein>
    <recommendedName>
        <fullName evidence="5">Leucine-rich repeat-containing N-terminal plant-type domain-containing protein</fullName>
    </recommendedName>
</protein>
<dbReference type="Proteomes" id="UP001314170">
    <property type="component" value="Unassembled WGS sequence"/>
</dbReference>
<dbReference type="PROSITE" id="PS51450">
    <property type="entry name" value="LRR"/>
    <property type="match status" value="2"/>
</dbReference>
<dbReference type="SMART" id="SM00365">
    <property type="entry name" value="LRR_SD22"/>
    <property type="match status" value="4"/>
</dbReference>
<keyword evidence="2 4" id="KW-0732">Signal</keyword>
<dbReference type="PANTHER" id="PTHR48060">
    <property type="entry name" value="DNA DAMAGE-REPAIR/TOLERATION PROTEIN DRT100"/>
    <property type="match status" value="1"/>
</dbReference>
<dbReference type="InterPro" id="IPR032675">
    <property type="entry name" value="LRR_dom_sf"/>
</dbReference>
<dbReference type="Pfam" id="PF00560">
    <property type="entry name" value="LRR_1"/>
    <property type="match status" value="1"/>
</dbReference>
<keyword evidence="1" id="KW-0433">Leucine-rich repeat</keyword>
<comment type="caution">
    <text evidence="6">The sequence shown here is derived from an EMBL/GenBank/DDBJ whole genome shotgun (WGS) entry which is preliminary data.</text>
</comment>
<evidence type="ECO:0000313" key="6">
    <source>
        <dbReference type="EMBL" id="CAK7340534.1"/>
    </source>
</evidence>
<feature type="domain" description="Leucine-rich repeat-containing N-terminal plant-type" evidence="5">
    <location>
        <begin position="28"/>
        <end position="67"/>
    </location>
</feature>
<dbReference type="PANTHER" id="PTHR48060:SF17">
    <property type="entry name" value="LRR RECEPTOR-LIKE SERINE_THREONINE-PROTEIN KINASE IRK-RELATED"/>
    <property type="match status" value="1"/>
</dbReference>